<evidence type="ECO:0000313" key="9">
    <source>
        <dbReference type="WBParaSite" id="HPBE_0002662201-mRNA-1"/>
    </source>
</evidence>
<evidence type="ECO:0000256" key="4">
    <source>
        <dbReference type="ARBA" id="ARBA00022989"/>
    </source>
</evidence>
<dbReference type="GO" id="GO:0005119">
    <property type="term" value="F:smoothened binding"/>
    <property type="evidence" value="ECO:0007669"/>
    <property type="project" value="TreeGrafter"/>
</dbReference>
<dbReference type="GO" id="GO:0005886">
    <property type="term" value="C:plasma membrane"/>
    <property type="evidence" value="ECO:0007669"/>
    <property type="project" value="TreeGrafter"/>
</dbReference>
<feature type="transmembrane region" description="Helical" evidence="7">
    <location>
        <begin position="157"/>
        <end position="181"/>
    </location>
</feature>
<name>A0A183GVA2_HELPZ</name>
<keyword evidence="3 7" id="KW-0812">Transmembrane</keyword>
<dbReference type="PANTHER" id="PTHR46022">
    <property type="entry name" value="PROTEIN PATCHED"/>
    <property type="match status" value="1"/>
</dbReference>
<feature type="transmembrane region" description="Helical" evidence="7">
    <location>
        <begin position="89"/>
        <end position="108"/>
    </location>
</feature>
<evidence type="ECO:0000256" key="7">
    <source>
        <dbReference type="SAM" id="Phobius"/>
    </source>
</evidence>
<sequence length="192" mass="20899">LTAWYNQDNMMYYVSQGSFYPTPPKWSITDKKAPLLAIGIIAFAVFVVISILLFNPWAALNILVILVVMTVELAGFMGWAGVKMNPVSAVTLITAVGIGVEFTAHVVLAYLTSLGTRSERTSSAIDRVFVPVIHGALSTLLGILMLGFSEFEFVVKYFFVVMSALIVIGVINGLILLPVLLSLMGAPQEWIL</sequence>
<keyword evidence="4 7" id="KW-1133">Transmembrane helix</keyword>
<feature type="transmembrane region" description="Helical" evidence="7">
    <location>
        <begin position="60"/>
        <end position="82"/>
    </location>
</feature>
<evidence type="ECO:0000313" key="8">
    <source>
        <dbReference type="Proteomes" id="UP000050761"/>
    </source>
</evidence>
<feature type="transmembrane region" description="Helical" evidence="7">
    <location>
        <begin position="35"/>
        <end position="54"/>
    </location>
</feature>
<evidence type="ECO:0000256" key="1">
    <source>
        <dbReference type="ARBA" id="ARBA00004141"/>
    </source>
</evidence>
<evidence type="ECO:0000256" key="6">
    <source>
        <dbReference type="ARBA" id="ARBA00023180"/>
    </source>
</evidence>
<evidence type="ECO:0000256" key="3">
    <source>
        <dbReference type="ARBA" id="ARBA00022692"/>
    </source>
</evidence>
<dbReference type="WBParaSite" id="HPBE_0002662201-mRNA-1">
    <property type="protein sequence ID" value="HPBE_0002662201-mRNA-1"/>
    <property type="gene ID" value="HPBE_0002662201"/>
</dbReference>
<dbReference type="Proteomes" id="UP000050761">
    <property type="component" value="Unassembled WGS sequence"/>
</dbReference>
<organism evidence="8 9">
    <name type="scientific">Heligmosomoides polygyrus</name>
    <name type="common">Parasitic roundworm</name>
    <dbReference type="NCBI Taxonomy" id="6339"/>
    <lineage>
        <taxon>Eukaryota</taxon>
        <taxon>Metazoa</taxon>
        <taxon>Ecdysozoa</taxon>
        <taxon>Nematoda</taxon>
        <taxon>Chromadorea</taxon>
        <taxon>Rhabditida</taxon>
        <taxon>Rhabditina</taxon>
        <taxon>Rhabditomorpha</taxon>
        <taxon>Strongyloidea</taxon>
        <taxon>Heligmosomidae</taxon>
        <taxon>Heligmosomoides</taxon>
    </lineage>
</organism>
<keyword evidence="8" id="KW-1185">Reference proteome</keyword>
<feature type="transmembrane region" description="Helical" evidence="7">
    <location>
        <begin position="128"/>
        <end position="148"/>
    </location>
</feature>
<comment type="similarity">
    <text evidence="2">Belongs to the patched family.</text>
</comment>
<dbReference type="Gene3D" id="1.20.1640.10">
    <property type="entry name" value="Multidrug efflux transporter AcrB transmembrane domain"/>
    <property type="match status" value="1"/>
</dbReference>
<keyword evidence="5 7" id="KW-0472">Membrane</keyword>
<keyword evidence="6" id="KW-0325">Glycoprotein</keyword>
<protein>
    <submittedName>
        <fullName evidence="9">SSD domain-containing protein</fullName>
    </submittedName>
</protein>
<dbReference type="GO" id="GO:0097108">
    <property type="term" value="F:hedgehog family protein binding"/>
    <property type="evidence" value="ECO:0007669"/>
    <property type="project" value="TreeGrafter"/>
</dbReference>
<evidence type="ECO:0000256" key="5">
    <source>
        <dbReference type="ARBA" id="ARBA00023136"/>
    </source>
</evidence>
<dbReference type="GO" id="GO:0045879">
    <property type="term" value="P:negative regulation of smoothened signaling pathway"/>
    <property type="evidence" value="ECO:0007669"/>
    <property type="project" value="TreeGrafter"/>
</dbReference>
<proteinExistence type="inferred from homology"/>
<evidence type="ECO:0000256" key="2">
    <source>
        <dbReference type="ARBA" id="ARBA00005585"/>
    </source>
</evidence>
<dbReference type="PANTHER" id="PTHR46022:SF1">
    <property type="entry name" value="PROTEIN PATCHED"/>
    <property type="match status" value="1"/>
</dbReference>
<comment type="subcellular location">
    <subcellularLocation>
        <location evidence="1">Membrane</location>
        <topology evidence="1">Multi-pass membrane protein</topology>
    </subcellularLocation>
</comment>
<dbReference type="AlphaFoldDB" id="A0A183GVA2"/>
<dbReference type="SUPFAM" id="SSF82866">
    <property type="entry name" value="Multidrug efflux transporter AcrB transmembrane domain"/>
    <property type="match status" value="1"/>
</dbReference>
<accession>A0A183GVA2</accession>
<reference evidence="9" key="1">
    <citation type="submission" date="2019-09" db="UniProtKB">
        <authorList>
            <consortium name="WormBaseParasite"/>
        </authorList>
    </citation>
    <scope>IDENTIFICATION</scope>
</reference>
<dbReference type="GO" id="GO:0008158">
    <property type="term" value="F:hedgehog receptor activity"/>
    <property type="evidence" value="ECO:0007669"/>
    <property type="project" value="TreeGrafter"/>
</dbReference>